<keyword evidence="2" id="KW-0732">Signal</keyword>
<evidence type="ECO:0000256" key="1">
    <source>
        <dbReference type="SAM" id="MobiDB-lite"/>
    </source>
</evidence>
<feature type="region of interest" description="Disordered" evidence="1">
    <location>
        <begin position="56"/>
        <end position="88"/>
    </location>
</feature>
<evidence type="ECO:0000313" key="4">
    <source>
        <dbReference type="Proteomes" id="UP000006860"/>
    </source>
</evidence>
<evidence type="ECO:0008006" key="5">
    <source>
        <dbReference type="Google" id="ProtNLM"/>
    </source>
</evidence>
<dbReference type="RefSeq" id="WP_013627011.1">
    <property type="nucleotide sequence ID" value="NC_015174.1"/>
</dbReference>
<sequence>MSFKLFNQTPSTRSLLRIACAAALCTAANASAHAQGFPAYQPEPADVNMQLEEEPAKTAAKPAARFPSAEPETPTQSGFPAAEKPTNRFPVEAASFPQEKEENEPAEQPPVGKSLTIEQLSGLLSEMDLETSRFERRHDFLYHADLEDQELELFFSVYLNETEDELRVRAWLDPLPENVISEEPLLKLLGRNIQLPPGMHYGYSSETRRFLLEASLTNRGIQAERLTNVFNNVAGEVAASWSLWSTSEWNNGAKRVATQPELDSRATQIPGDAFEMPIRR</sequence>
<evidence type="ECO:0000256" key="2">
    <source>
        <dbReference type="SAM" id="SignalP"/>
    </source>
</evidence>
<reference evidence="4" key="1">
    <citation type="submission" date="2011-02" db="EMBL/GenBank/DDBJ databases">
        <title>The complete genome of Planctomyces brasiliensis DSM 5305.</title>
        <authorList>
            <person name="Lucas S."/>
            <person name="Copeland A."/>
            <person name="Lapidus A."/>
            <person name="Bruce D."/>
            <person name="Goodwin L."/>
            <person name="Pitluck S."/>
            <person name="Kyrpides N."/>
            <person name="Mavromatis K."/>
            <person name="Pagani I."/>
            <person name="Ivanova N."/>
            <person name="Ovchinnikova G."/>
            <person name="Lu M."/>
            <person name="Detter J.C."/>
            <person name="Han C."/>
            <person name="Land M."/>
            <person name="Hauser L."/>
            <person name="Markowitz V."/>
            <person name="Cheng J.-F."/>
            <person name="Hugenholtz P."/>
            <person name="Woyke T."/>
            <person name="Wu D."/>
            <person name="Tindall B."/>
            <person name="Pomrenke H.G."/>
            <person name="Brambilla E."/>
            <person name="Klenk H.-P."/>
            <person name="Eisen J.A."/>
        </authorList>
    </citation>
    <scope>NUCLEOTIDE SEQUENCE [LARGE SCALE GENOMIC DNA]</scope>
    <source>
        <strain evidence="4">ATCC 49424 / DSM 5305 / JCM 21570 / NBRC 103401 / IFAM 1448</strain>
    </source>
</reference>
<dbReference type="Proteomes" id="UP000006860">
    <property type="component" value="Chromosome"/>
</dbReference>
<feature type="signal peptide" evidence="2">
    <location>
        <begin position="1"/>
        <end position="34"/>
    </location>
</feature>
<gene>
    <name evidence="3" type="ordered locus">Plabr_0641</name>
</gene>
<organism evidence="3 4">
    <name type="scientific">Rubinisphaera brasiliensis (strain ATCC 49424 / DSM 5305 / JCM 21570 / IAM 15109 / NBRC 103401 / IFAM 1448)</name>
    <name type="common">Planctomyces brasiliensis</name>
    <dbReference type="NCBI Taxonomy" id="756272"/>
    <lineage>
        <taxon>Bacteria</taxon>
        <taxon>Pseudomonadati</taxon>
        <taxon>Planctomycetota</taxon>
        <taxon>Planctomycetia</taxon>
        <taxon>Planctomycetales</taxon>
        <taxon>Planctomycetaceae</taxon>
        <taxon>Rubinisphaera</taxon>
    </lineage>
</organism>
<dbReference type="OrthoDB" id="212092at2"/>
<dbReference type="HOGENOM" id="CLU_993524_0_0_0"/>
<dbReference type="AlphaFoldDB" id="F0SFB3"/>
<dbReference type="EMBL" id="CP002546">
    <property type="protein sequence ID" value="ADY58268.1"/>
    <property type="molecule type" value="Genomic_DNA"/>
</dbReference>
<keyword evidence="4" id="KW-1185">Reference proteome</keyword>
<feature type="chain" id="PRO_5003256919" description="Signal peptide-domain containing protein" evidence="2">
    <location>
        <begin position="35"/>
        <end position="280"/>
    </location>
</feature>
<evidence type="ECO:0000313" key="3">
    <source>
        <dbReference type="EMBL" id="ADY58268.1"/>
    </source>
</evidence>
<accession>F0SFB3</accession>
<proteinExistence type="predicted"/>
<dbReference type="CDD" id="cd16364">
    <property type="entry name" value="T3SC_I-like"/>
    <property type="match status" value="1"/>
</dbReference>
<protein>
    <recommendedName>
        <fullName evidence="5">Signal peptide-domain containing protein</fullName>
    </recommendedName>
</protein>
<name>F0SFB3_RUBBR</name>
<dbReference type="KEGG" id="pbs:Plabr_0641"/>